<dbReference type="OrthoDB" id="7054557at2"/>
<dbReference type="Pfam" id="PF13417">
    <property type="entry name" value="GST_N_3"/>
    <property type="match status" value="1"/>
</dbReference>
<sequence>MGQADDAPGIMQVYGSKISYYTGKFETYLRYRSIPYASLPTVAHSRKLIEGVGIVQMPVVRVADGRWMTDTTPMIAWLESQQDEPTIYPADPALNFIALLIEDYGDEWLWRTAMHYRWSYRRDRQHAAEFLYEELIRGVLPFPRFLALNSLKRRQRGGFVRGDGVNEKTRDHADRTYLTALDLMQEILVRRPFLLGNSPTIADFGMMAPMFRHFGQDPTPAEIMRERAPAVYEWVARMWNAKPGQDDPQLIDRIDAPLEAFLNEICETHLVQLRENARAFGEGRRRYDQTIQDCTYENVPVSRYRVWCLEALRRHWSALGAPAQGRLRDALHSPEAQVLRDGSEIVPSGYDTNRQAPFNRAINVFGKGVPPK</sequence>
<dbReference type="Gene3D" id="1.20.1050.10">
    <property type="match status" value="2"/>
</dbReference>
<comment type="caution">
    <text evidence="2">The sequence shown here is derived from an EMBL/GenBank/DDBJ whole genome shotgun (WGS) entry which is preliminary data.</text>
</comment>
<dbReference type="Gene3D" id="3.40.30.10">
    <property type="entry name" value="Glutaredoxin"/>
    <property type="match status" value="1"/>
</dbReference>
<dbReference type="Pfam" id="PF13410">
    <property type="entry name" value="GST_C_2"/>
    <property type="match status" value="1"/>
</dbReference>
<gene>
    <name evidence="2" type="ORF">HHI_10639</name>
</gene>
<accession>A0A059FR34</accession>
<evidence type="ECO:0000313" key="2">
    <source>
        <dbReference type="EMBL" id="KCZ93135.1"/>
    </source>
</evidence>
<dbReference type="Proteomes" id="UP000025061">
    <property type="component" value="Unassembled WGS sequence"/>
</dbReference>
<dbReference type="RefSeq" id="WP_011646453.1">
    <property type="nucleotide sequence ID" value="NZ_ARYI01000008.1"/>
</dbReference>
<dbReference type="PATRIC" id="fig|1280951.3.peg.2148"/>
<dbReference type="InterPro" id="IPR004045">
    <property type="entry name" value="Glutathione_S-Trfase_N"/>
</dbReference>
<feature type="domain" description="GST C-terminal" evidence="1">
    <location>
        <begin position="118"/>
        <end position="258"/>
    </location>
</feature>
<dbReference type="AlphaFoldDB" id="A0A059FR34"/>
<dbReference type="InterPro" id="IPR036249">
    <property type="entry name" value="Thioredoxin-like_sf"/>
</dbReference>
<dbReference type="PROSITE" id="PS50405">
    <property type="entry name" value="GST_CTER"/>
    <property type="match status" value="1"/>
</dbReference>
<keyword evidence="3" id="KW-1185">Reference proteome</keyword>
<evidence type="ECO:0000259" key="1">
    <source>
        <dbReference type="PROSITE" id="PS50405"/>
    </source>
</evidence>
<dbReference type="CDD" id="cd00299">
    <property type="entry name" value="GST_C_family"/>
    <property type="match status" value="1"/>
</dbReference>
<dbReference type="InterPro" id="IPR036282">
    <property type="entry name" value="Glutathione-S-Trfase_C_sf"/>
</dbReference>
<dbReference type="EMBL" id="ARYI01000008">
    <property type="protein sequence ID" value="KCZ93135.1"/>
    <property type="molecule type" value="Genomic_DNA"/>
</dbReference>
<proteinExistence type="predicted"/>
<name>A0A059FR34_9PROT</name>
<dbReference type="SUPFAM" id="SSF52833">
    <property type="entry name" value="Thioredoxin-like"/>
    <property type="match status" value="1"/>
</dbReference>
<dbReference type="InterPro" id="IPR010987">
    <property type="entry name" value="Glutathione-S-Trfase_C-like"/>
</dbReference>
<dbReference type="SUPFAM" id="SSF47616">
    <property type="entry name" value="GST C-terminal domain-like"/>
    <property type="match status" value="1"/>
</dbReference>
<protein>
    <recommendedName>
        <fullName evidence="1">GST C-terminal domain-containing protein</fullName>
    </recommendedName>
</protein>
<reference evidence="2 3" key="1">
    <citation type="submission" date="2013-04" db="EMBL/GenBank/DDBJ databases">
        <title>Hyphomonas hirschiana VP5 Genome Sequencing.</title>
        <authorList>
            <person name="Lai Q."/>
            <person name="Shao Z."/>
        </authorList>
    </citation>
    <scope>NUCLEOTIDE SEQUENCE [LARGE SCALE GENOMIC DNA]</scope>
    <source>
        <strain evidence="2 3">VP5</strain>
    </source>
</reference>
<organism evidence="2 3">
    <name type="scientific">Hyphomonas hirschiana VP5</name>
    <dbReference type="NCBI Taxonomy" id="1280951"/>
    <lineage>
        <taxon>Bacteria</taxon>
        <taxon>Pseudomonadati</taxon>
        <taxon>Pseudomonadota</taxon>
        <taxon>Alphaproteobacteria</taxon>
        <taxon>Hyphomonadales</taxon>
        <taxon>Hyphomonadaceae</taxon>
        <taxon>Hyphomonas</taxon>
    </lineage>
</organism>
<evidence type="ECO:0000313" key="3">
    <source>
        <dbReference type="Proteomes" id="UP000025061"/>
    </source>
</evidence>